<keyword evidence="1" id="KW-1133">Transmembrane helix</keyword>
<dbReference type="InterPro" id="IPR017946">
    <property type="entry name" value="PLC-like_Pdiesterase_TIM-brl"/>
</dbReference>
<feature type="transmembrane region" description="Helical" evidence="1">
    <location>
        <begin position="219"/>
        <end position="246"/>
    </location>
</feature>
<feature type="transmembrane region" description="Helical" evidence="1">
    <location>
        <begin position="74"/>
        <end position="102"/>
    </location>
</feature>
<feature type="transmembrane region" description="Helical" evidence="1">
    <location>
        <begin position="173"/>
        <end position="198"/>
    </location>
</feature>
<feature type="transmembrane region" description="Helical" evidence="1">
    <location>
        <begin position="258"/>
        <end position="277"/>
    </location>
</feature>
<organism evidence="3 4">
    <name type="scientific">Oribacterium sinus</name>
    <dbReference type="NCBI Taxonomy" id="237576"/>
    <lineage>
        <taxon>Bacteria</taxon>
        <taxon>Bacillati</taxon>
        <taxon>Bacillota</taxon>
        <taxon>Clostridia</taxon>
        <taxon>Lachnospirales</taxon>
        <taxon>Lachnospiraceae</taxon>
        <taxon>Oribacterium</taxon>
    </lineage>
</organism>
<feature type="transmembrane region" description="Helical" evidence="1">
    <location>
        <begin position="313"/>
        <end position="333"/>
    </location>
</feature>
<keyword evidence="1" id="KW-0472">Membrane</keyword>
<proteinExistence type="predicted"/>
<dbReference type="PROSITE" id="PS51704">
    <property type="entry name" value="GP_PDE"/>
    <property type="match status" value="1"/>
</dbReference>
<dbReference type="InterPro" id="IPR030395">
    <property type="entry name" value="GP_PDE_dom"/>
</dbReference>
<feature type="transmembrane region" description="Helical" evidence="1">
    <location>
        <begin position="123"/>
        <end position="147"/>
    </location>
</feature>
<feature type="domain" description="GP-PDE" evidence="2">
    <location>
        <begin position="340"/>
        <end position="568"/>
    </location>
</feature>
<dbReference type="PANTHER" id="PTHR46211:SF8">
    <property type="entry name" value="PHOSPHODIESTERASE"/>
    <property type="match status" value="1"/>
</dbReference>
<evidence type="ECO:0000313" key="4">
    <source>
        <dbReference type="Proteomes" id="UP000775770"/>
    </source>
</evidence>
<keyword evidence="1" id="KW-0812">Transmembrane</keyword>
<dbReference type="Proteomes" id="UP000775770">
    <property type="component" value="Unassembled WGS sequence"/>
</dbReference>
<comment type="caution">
    <text evidence="3">The sequence shown here is derived from an EMBL/GenBank/DDBJ whole genome shotgun (WGS) entry which is preliminary data.</text>
</comment>
<dbReference type="GO" id="GO:0008081">
    <property type="term" value="F:phosphoric diester hydrolase activity"/>
    <property type="evidence" value="ECO:0007669"/>
    <property type="project" value="InterPro"/>
</dbReference>
<dbReference type="RefSeq" id="WP_304070821.1">
    <property type="nucleotide sequence ID" value="NZ_JABZRA010000038.1"/>
</dbReference>
<sequence>MDKKEGMWKQVFGTLTFCNRHKFLFLSTAIFLQIATFVGKELLQMLFRLALVLVDLPNVDQYNIRYFFTSPRSLFMVLLFAFILAFFFYVEVFTLVQVILAAKEGARISYRKILRTSLSRLRDFSYGNVLLFLLYILCTVPVASFILSSSLTDSFHIPDFITEEVGKTMGGHIALFLLFLFFMYLNMRMVYTVPLMGLKAQKFNKSVRESFAYTKKGGIRLFLTLFLYEFLLSLLAALLLYLAAFIFTRLDPEGELGIFHFLFFLLFRFTRFFFAILSKIGFLSLLVNTLPVEGSEGENAFLTEEQKYSKATIFLLLALFVFHSTVAVMDYMGREVNTDAKIIAHRGLVSAGVENTIESLEGAKAAGADMVELDIQLTKDGEFVVMHDVDLSRLTGINKKVYDCTLSELTAMTVRQGTFSGKIPSLQEFVQKAKELDMPLLIEIKPHGKEPENFSEILLKKLEEYGVEKTNPLMSLDISLMEGIEETAPEWKTGVVIPVQFGDFATENVDFYAIEDSSYNGYLMGEVQDMGKEMYVWTINEEDKIIKYLQSPVDGMITDDPGEVLKLRKDMLEDRSYYGMYERMAG</sequence>
<dbReference type="Pfam" id="PF10110">
    <property type="entry name" value="GPDPase_memb"/>
    <property type="match status" value="1"/>
</dbReference>
<gene>
    <name evidence="3" type="ORF">HXM90_03880</name>
</gene>
<dbReference type="GO" id="GO:0006629">
    <property type="term" value="P:lipid metabolic process"/>
    <property type="evidence" value="ECO:0007669"/>
    <property type="project" value="InterPro"/>
</dbReference>
<dbReference type="SUPFAM" id="SSF51695">
    <property type="entry name" value="PLC-like phosphodiesterases"/>
    <property type="match status" value="1"/>
</dbReference>
<dbReference type="Pfam" id="PF03009">
    <property type="entry name" value="GDPD"/>
    <property type="match status" value="1"/>
</dbReference>
<name>A0A930DKG0_9FIRM</name>
<dbReference type="AlphaFoldDB" id="A0A930DKG0"/>
<accession>A0A930DKG0</accession>
<dbReference type="EMBL" id="JABZRA010000038">
    <property type="protein sequence ID" value="MBF1272546.1"/>
    <property type="molecule type" value="Genomic_DNA"/>
</dbReference>
<evidence type="ECO:0000313" key="3">
    <source>
        <dbReference type="EMBL" id="MBF1272546.1"/>
    </source>
</evidence>
<dbReference type="PANTHER" id="PTHR46211">
    <property type="entry name" value="GLYCEROPHOSPHORYL DIESTER PHOSPHODIESTERASE"/>
    <property type="match status" value="1"/>
</dbReference>
<dbReference type="CDD" id="cd08579">
    <property type="entry name" value="GDPD_memb_like"/>
    <property type="match status" value="1"/>
</dbReference>
<feature type="transmembrane region" description="Helical" evidence="1">
    <location>
        <begin position="21"/>
        <end position="39"/>
    </location>
</feature>
<evidence type="ECO:0000259" key="2">
    <source>
        <dbReference type="PROSITE" id="PS51704"/>
    </source>
</evidence>
<protein>
    <submittedName>
        <fullName evidence="3">Glycerophosphodiester phosphodiesterase</fullName>
    </submittedName>
</protein>
<evidence type="ECO:0000256" key="1">
    <source>
        <dbReference type="SAM" id="Phobius"/>
    </source>
</evidence>
<dbReference type="InterPro" id="IPR018476">
    <property type="entry name" value="GlyceroP-diester-Pdiesterase_M"/>
</dbReference>
<dbReference type="Gene3D" id="3.20.20.190">
    <property type="entry name" value="Phosphatidylinositol (PI) phosphodiesterase"/>
    <property type="match status" value="1"/>
</dbReference>
<reference evidence="3" key="1">
    <citation type="submission" date="2020-04" db="EMBL/GenBank/DDBJ databases">
        <title>Deep metagenomics examines the oral microbiome during advanced dental caries in children, revealing novel taxa and co-occurrences with host molecules.</title>
        <authorList>
            <person name="Baker J.L."/>
            <person name="Morton J.T."/>
            <person name="Dinis M."/>
            <person name="Alvarez R."/>
            <person name="Tran N.C."/>
            <person name="Knight R."/>
            <person name="Edlund A."/>
        </authorList>
    </citation>
    <scope>NUCLEOTIDE SEQUENCE</scope>
    <source>
        <strain evidence="3">JCVI_38_bin.19</strain>
    </source>
</reference>